<dbReference type="CDD" id="cd08432">
    <property type="entry name" value="PBP2_GcdR_TrpI_HvrB_AmpR_like"/>
    <property type="match status" value="1"/>
</dbReference>
<comment type="caution">
    <text evidence="6">The sequence shown here is derived from an EMBL/GenBank/DDBJ whole genome shotgun (WGS) entry which is preliminary data.</text>
</comment>
<dbReference type="Pfam" id="PF03466">
    <property type="entry name" value="LysR_substrate"/>
    <property type="match status" value="1"/>
</dbReference>
<dbReference type="PANTHER" id="PTHR30537:SF26">
    <property type="entry name" value="GLYCINE CLEAVAGE SYSTEM TRANSCRIPTIONAL ACTIVATOR"/>
    <property type="match status" value="1"/>
</dbReference>
<protein>
    <submittedName>
        <fullName evidence="6">LysR substrate-binding domain-containing protein</fullName>
    </submittedName>
</protein>
<dbReference type="SUPFAM" id="SSF53850">
    <property type="entry name" value="Periplasmic binding protein-like II"/>
    <property type="match status" value="1"/>
</dbReference>
<dbReference type="Pfam" id="PF00126">
    <property type="entry name" value="HTH_1"/>
    <property type="match status" value="1"/>
</dbReference>
<reference evidence="6" key="1">
    <citation type="submission" date="2024-06" db="EMBL/GenBank/DDBJ databases">
        <title>Genome sequence of Vogesella sp. MAHUQ-64.</title>
        <authorList>
            <person name="Huq M.A."/>
        </authorList>
    </citation>
    <scope>NUCLEOTIDE SEQUENCE</scope>
    <source>
        <strain evidence="6">MAHUQ-64</strain>
    </source>
</reference>
<dbReference type="SUPFAM" id="SSF46785">
    <property type="entry name" value="Winged helix' DNA-binding domain"/>
    <property type="match status" value="1"/>
</dbReference>
<dbReference type="PRINTS" id="PR00039">
    <property type="entry name" value="HTHLYSR"/>
</dbReference>
<gene>
    <name evidence="6" type="ORF">ABNW52_05335</name>
</gene>
<dbReference type="InterPro" id="IPR005119">
    <property type="entry name" value="LysR_subst-bd"/>
</dbReference>
<evidence type="ECO:0000256" key="1">
    <source>
        <dbReference type="ARBA" id="ARBA00009437"/>
    </source>
</evidence>
<comment type="similarity">
    <text evidence="1">Belongs to the LysR transcriptional regulatory family.</text>
</comment>
<keyword evidence="7" id="KW-1185">Reference proteome</keyword>
<evidence type="ECO:0000313" key="7">
    <source>
        <dbReference type="Proteomes" id="UP001433638"/>
    </source>
</evidence>
<keyword evidence="2" id="KW-0805">Transcription regulation</keyword>
<evidence type="ECO:0000256" key="3">
    <source>
        <dbReference type="ARBA" id="ARBA00023125"/>
    </source>
</evidence>
<dbReference type="InterPro" id="IPR036390">
    <property type="entry name" value="WH_DNA-bd_sf"/>
</dbReference>
<dbReference type="EMBL" id="JBEFLD010000003">
    <property type="protein sequence ID" value="MEQ6290038.1"/>
    <property type="molecule type" value="Genomic_DNA"/>
</dbReference>
<evidence type="ECO:0000256" key="4">
    <source>
        <dbReference type="ARBA" id="ARBA00023163"/>
    </source>
</evidence>
<evidence type="ECO:0000259" key="5">
    <source>
        <dbReference type="PROSITE" id="PS50931"/>
    </source>
</evidence>
<dbReference type="PANTHER" id="PTHR30537">
    <property type="entry name" value="HTH-TYPE TRANSCRIPTIONAL REGULATOR"/>
    <property type="match status" value="1"/>
</dbReference>
<dbReference type="Gene3D" id="1.10.10.10">
    <property type="entry name" value="Winged helix-like DNA-binding domain superfamily/Winged helix DNA-binding domain"/>
    <property type="match status" value="1"/>
</dbReference>
<dbReference type="InterPro" id="IPR000847">
    <property type="entry name" value="LysR_HTH_N"/>
</dbReference>
<feature type="domain" description="HTH lysR-type" evidence="5">
    <location>
        <begin position="6"/>
        <end position="63"/>
    </location>
</feature>
<dbReference type="InterPro" id="IPR036388">
    <property type="entry name" value="WH-like_DNA-bd_sf"/>
</dbReference>
<accession>A0ABV1M1I4</accession>
<dbReference type="PROSITE" id="PS50931">
    <property type="entry name" value="HTH_LYSR"/>
    <property type="match status" value="1"/>
</dbReference>
<evidence type="ECO:0000313" key="6">
    <source>
        <dbReference type="EMBL" id="MEQ6290038.1"/>
    </source>
</evidence>
<proteinExistence type="inferred from homology"/>
<name>A0ABV1M1I4_9NEIS</name>
<dbReference type="RefSeq" id="WP_349585070.1">
    <property type="nucleotide sequence ID" value="NZ_JBEFLD010000003.1"/>
</dbReference>
<sequence length="300" mass="33064">MPRKTPPLYALSVFEAAARHQSFTRAANELCLTQGAVSKQVAQLEAHLGYPLFHRYARSLRLSVQGELLLGYVQRGFKVLEQGMDAAAALTTPIRIKAPSCVVRWLLPALHDFAAQSPDIPVQLAGVHEHAVNFAQEDVDLAIVYKPLAALSDNEQLLFEEVMTPVLAPRLLRQVARPLAQESDLTHYPLLHPSHDKRDWRQWLAFRGATAVDYRGGTVFDTLDQAMNAALQGYGITLGDITLLARELAEGEVVAPFSPPWHSGYAYALASKPDEARPALHSVRDWLLAQCRQSASVSSS</sequence>
<evidence type="ECO:0000256" key="2">
    <source>
        <dbReference type="ARBA" id="ARBA00023015"/>
    </source>
</evidence>
<keyword evidence="3" id="KW-0238">DNA-binding</keyword>
<organism evidence="6 7">
    <name type="scientific">Vogesella oryzagri</name>
    <dbReference type="NCBI Taxonomy" id="3160864"/>
    <lineage>
        <taxon>Bacteria</taxon>
        <taxon>Pseudomonadati</taxon>
        <taxon>Pseudomonadota</taxon>
        <taxon>Betaproteobacteria</taxon>
        <taxon>Neisseriales</taxon>
        <taxon>Chromobacteriaceae</taxon>
        <taxon>Vogesella</taxon>
    </lineage>
</organism>
<dbReference type="Proteomes" id="UP001433638">
    <property type="component" value="Unassembled WGS sequence"/>
</dbReference>
<keyword evidence="4" id="KW-0804">Transcription</keyword>
<dbReference type="Gene3D" id="3.40.190.10">
    <property type="entry name" value="Periplasmic binding protein-like II"/>
    <property type="match status" value="2"/>
</dbReference>
<dbReference type="InterPro" id="IPR058163">
    <property type="entry name" value="LysR-type_TF_proteobact-type"/>
</dbReference>